<evidence type="ECO:0000313" key="2">
    <source>
        <dbReference type="EMBL" id="GCE01044.1"/>
    </source>
</evidence>
<protein>
    <submittedName>
        <fullName evidence="2">Serine hydrolase</fullName>
    </submittedName>
</protein>
<dbReference type="Proteomes" id="UP000286931">
    <property type="component" value="Unassembled WGS sequence"/>
</dbReference>
<gene>
    <name evidence="2" type="ORF">EHYA_08783</name>
</gene>
<dbReference type="EMBL" id="BIFH01000044">
    <property type="protein sequence ID" value="GCE01044.1"/>
    <property type="molecule type" value="Genomic_DNA"/>
</dbReference>
<dbReference type="PANTHER" id="PTHR46825:SF9">
    <property type="entry name" value="BETA-LACTAMASE-RELATED DOMAIN-CONTAINING PROTEIN"/>
    <property type="match status" value="1"/>
</dbReference>
<dbReference type="PANTHER" id="PTHR46825">
    <property type="entry name" value="D-ALANYL-D-ALANINE-CARBOXYPEPTIDASE/ENDOPEPTIDASE AMPH"/>
    <property type="match status" value="1"/>
</dbReference>
<proteinExistence type="predicted"/>
<dbReference type="Pfam" id="PF00144">
    <property type="entry name" value="Beta-lactamase"/>
    <property type="match status" value="1"/>
</dbReference>
<dbReference type="InterPro" id="IPR012338">
    <property type="entry name" value="Beta-lactam/transpept-like"/>
</dbReference>
<dbReference type="RefSeq" id="WP_126642712.1">
    <property type="nucleotide sequence ID" value="NZ_BIFH01000044.1"/>
</dbReference>
<dbReference type="OrthoDB" id="3863176at2"/>
<dbReference type="SUPFAM" id="SSF56601">
    <property type="entry name" value="beta-lactamase/transpeptidase-like"/>
    <property type="match status" value="1"/>
</dbReference>
<comment type="caution">
    <text evidence="2">The sequence shown here is derived from an EMBL/GenBank/DDBJ whole genome shotgun (WGS) entry which is preliminary data.</text>
</comment>
<dbReference type="Gene3D" id="3.40.710.10">
    <property type="entry name" value="DD-peptidase/beta-lactamase superfamily"/>
    <property type="match status" value="1"/>
</dbReference>
<dbReference type="AlphaFoldDB" id="A0A401Z2H1"/>
<keyword evidence="2" id="KW-0378">Hydrolase</keyword>
<dbReference type="GO" id="GO:0016787">
    <property type="term" value="F:hydrolase activity"/>
    <property type="evidence" value="ECO:0007669"/>
    <property type="project" value="UniProtKB-KW"/>
</dbReference>
<evidence type="ECO:0000313" key="3">
    <source>
        <dbReference type="Proteomes" id="UP000286931"/>
    </source>
</evidence>
<dbReference type="PROSITE" id="PS51318">
    <property type="entry name" value="TAT"/>
    <property type="match status" value="1"/>
</dbReference>
<accession>A0A401Z2H1</accession>
<feature type="domain" description="Beta-lactamase-related" evidence="1">
    <location>
        <begin position="50"/>
        <end position="368"/>
    </location>
</feature>
<dbReference type="InterPro" id="IPR050491">
    <property type="entry name" value="AmpC-like"/>
</dbReference>
<evidence type="ECO:0000259" key="1">
    <source>
        <dbReference type="Pfam" id="PF00144"/>
    </source>
</evidence>
<reference evidence="2 3" key="1">
    <citation type="submission" date="2018-12" db="EMBL/GenBank/DDBJ databases">
        <title>Draft genome sequence of Embleya hyalina NBRC 13850T.</title>
        <authorList>
            <person name="Komaki H."/>
            <person name="Hosoyama A."/>
            <person name="Kimura A."/>
            <person name="Ichikawa N."/>
            <person name="Tamura T."/>
        </authorList>
    </citation>
    <scope>NUCLEOTIDE SEQUENCE [LARGE SCALE GENOMIC DNA]</scope>
    <source>
        <strain evidence="2 3">NBRC 13850</strain>
    </source>
</reference>
<name>A0A401Z2H1_9ACTN</name>
<dbReference type="InterPro" id="IPR006311">
    <property type="entry name" value="TAT_signal"/>
</dbReference>
<keyword evidence="3" id="KW-1185">Reference proteome</keyword>
<sequence length="396" mass="42602">MTTRRAALGLLGATSVAATGVLTARASASAKADADARRVPKGLRPGGELDRFVADQAAKDVFSGSLLITYRGRTVLSRSYGMADKARSVPNGPGTLFGLASVAKLFTAVAVAQLAQRGKLQYYDTLGTHLDGFAAEIADRVTIHHLLTHTSGLGDYFGTPGFWETARTWTGTRQQMDGIGEFVRRETPAFPPGAGGRYSNSAYHLLGEIVARVSGQEYHDYVRERVFRAAGMDSADFYTLPQMREDRRIAHGYYRPPGSADRIDNLGEQIFLPGAFATCAQMARFAHALWEEKLLNPAYTRLTLSPKLPTPPPPGPERLTVFGGYGPGATLAGDRWSYGHNGGATNGAAAELVFYPDSGYVTAILSNYEMESIRGIPSLARKLIIQEPVLHSSSAG</sequence>
<organism evidence="2 3">
    <name type="scientific">Embleya hyalina</name>
    <dbReference type="NCBI Taxonomy" id="516124"/>
    <lineage>
        <taxon>Bacteria</taxon>
        <taxon>Bacillati</taxon>
        <taxon>Actinomycetota</taxon>
        <taxon>Actinomycetes</taxon>
        <taxon>Kitasatosporales</taxon>
        <taxon>Streptomycetaceae</taxon>
        <taxon>Embleya</taxon>
    </lineage>
</organism>
<dbReference type="InterPro" id="IPR001466">
    <property type="entry name" value="Beta-lactam-related"/>
</dbReference>